<accession>A0AC61RTH3</accession>
<sequence length="451" mass="50042">MTALTKNEPQVRVSHDNMQAYLYLPDPVLETYEESDIDEALQKSGVVYGVLKDKIQQMIERRMYNREVLIAQGDIPKDGVNGYYEYKFDVNFSKKPKVRPDGSVDYWSIKMVEIVTEGQEIAVYHKSIPGEDGMTVKGRPVLAKRGRDLVPLRGKGFERSEDGLSYTSLMDGKIEMNNDRITILPVYEVNGDVDLSIGNIDFRGDVIIHGGICSGVSVKATGTITVDGVVEGAKIEAGRDIVLRSGVMGASRAVITTRGNISAKFFEYARVHANGSIQADVFLNCQVSCGENILLDGKKASIVGGEVGAIQGIVVHTLGSDGEVRTQVRIGNDASVRRRIGVLRNKIEVEKANLEKIEDALKLLKDLKNDPRRTDLLRVKIRDTALLAEDTAELEKLEDQLERAKGGSIRVNGHVYPGVRVEIDDLEVHVKEEQIRLEFIRQMDKIIMCSL</sequence>
<evidence type="ECO:0000313" key="1">
    <source>
        <dbReference type="EMBL" id="TGY93557.1"/>
    </source>
</evidence>
<gene>
    <name evidence="1" type="ORF">E5329_17965</name>
</gene>
<name>A0AC61RTH3_9FIRM</name>
<proteinExistence type="predicted"/>
<dbReference type="EMBL" id="SRYA01000041">
    <property type="protein sequence ID" value="TGY93557.1"/>
    <property type="molecule type" value="Genomic_DNA"/>
</dbReference>
<reference evidence="1" key="1">
    <citation type="submission" date="2019-04" db="EMBL/GenBank/DDBJ databases">
        <title>Microbes associate with the intestines of laboratory mice.</title>
        <authorList>
            <person name="Navarre W."/>
            <person name="Wong E."/>
            <person name="Huang K."/>
            <person name="Tropini C."/>
            <person name="Ng K."/>
            <person name="Yu B."/>
        </authorList>
    </citation>
    <scope>NUCLEOTIDE SEQUENCE</scope>
    <source>
        <strain evidence="1">NM01_1-7b</strain>
    </source>
</reference>
<keyword evidence="2" id="KW-1185">Reference proteome</keyword>
<dbReference type="Proteomes" id="UP000304953">
    <property type="component" value="Unassembled WGS sequence"/>
</dbReference>
<comment type="caution">
    <text evidence="1">The sequence shown here is derived from an EMBL/GenBank/DDBJ whole genome shotgun (WGS) entry which is preliminary data.</text>
</comment>
<evidence type="ECO:0000313" key="2">
    <source>
        <dbReference type="Proteomes" id="UP000304953"/>
    </source>
</evidence>
<organism evidence="1 2">
    <name type="scientific">Petralouisia muris</name>
    <dbReference type="NCBI Taxonomy" id="3032872"/>
    <lineage>
        <taxon>Bacteria</taxon>
        <taxon>Bacillati</taxon>
        <taxon>Bacillota</taxon>
        <taxon>Clostridia</taxon>
        <taxon>Lachnospirales</taxon>
        <taxon>Lachnospiraceae</taxon>
        <taxon>Petralouisia</taxon>
    </lineage>
</organism>
<protein>
    <submittedName>
        <fullName evidence="1">DUF342 domain-containing protein</fullName>
    </submittedName>
</protein>